<dbReference type="InterPro" id="IPR029044">
    <property type="entry name" value="Nucleotide-diphossugar_trans"/>
</dbReference>
<dbReference type="Proteomes" id="UP000680304">
    <property type="component" value="Unassembled WGS sequence"/>
</dbReference>
<evidence type="ECO:0000256" key="1">
    <source>
        <dbReference type="PROSITE-ProRule" id="PRU00703"/>
    </source>
</evidence>
<dbReference type="InterPro" id="IPR005835">
    <property type="entry name" value="NTP_transferase_dom"/>
</dbReference>
<dbReference type="PROSITE" id="PS51371">
    <property type="entry name" value="CBS"/>
    <property type="match status" value="1"/>
</dbReference>
<name>A0ABQ4N3N5_9BACL</name>
<protein>
    <submittedName>
        <fullName evidence="3">Alcohol dehydrogenase</fullName>
    </submittedName>
</protein>
<accession>A0ABQ4N3N5</accession>
<dbReference type="Pfam" id="PF00483">
    <property type="entry name" value="NTP_transferase"/>
    <property type="match status" value="1"/>
</dbReference>
<dbReference type="Pfam" id="PF00571">
    <property type="entry name" value="CBS"/>
    <property type="match status" value="1"/>
</dbReference>
<dbReference type="CDD" id="cd06426">
    <property type="entry name" value="NTP_transferase_like_2"/>
    <property type="match status" value="1"/>
</dbReference>
<evidence type="ECO:0000313" key="3">
    <source>
        <dbReference type="EMBL" id="GIQ62814.1"/>
    </source>
</evidence>
<gene>
    <name evidence="3" type="ORF">PACILC2_13820</name>
</gene>
<keyword evidence="4" id="KW-1185">Reference proteome</keyword>
<sequence>MNEGAKQIALIVGNNNVLLGTVTDGDIRRGILKGISLTSSVSNVMNPNPVVARTMDDQDTILALMANRRLHQLPIVNENGQLVDIVFLDDYLRPQRRENWVVLMAGGLGTRLAPLTNDCPKPLLKVGSRPILENILNSFIANGFYQFYISVNYKAEMIMDYFGNGDKWGVQIRYLKEDKRLGTAGALSLLPERPAEPVIVMNGDLLTKVNFAQALQFHLDHRASATMCVREYEYQVPYGVVKLDNYRLYAMEEKPVQRFFVSGGIYILDPEALNYIPENTYFDMPSLFNTLIGQGKHTVAFPIQEYWMDIGRMDDFNQANLEFHEVFKSDSEGLL</sequence>
<feature type="domain" description="CBS" evidence="2">
    <location>
        <begin position="45"/>
        <end position="101"/>
    </location>
</feature>
<dbReference type="RefSeq" id="WP_307860396.1">
    <property type="nucleotide sequence ID" value="NZ_BOVJ01000043.1"/>
</dbReference>
<proteinExistence type="predicted"/>
<dbReference type="InterPro" id="IPR000644">
    <property type="entry name" value="CBS_dom"/>
</dbReference>
<comment type="caution">
    <text evidence="3">The sequence shown here is derived from an EMBL/GenBank/DDBJ whole genome shotgun (WGS) entry which is preliminary data.</text>
</comment>
<dbReference type="InterPro" id="IPR050486">
    <property type="entry name" value="Mannose-1P_guanyltransferase"/>
</dbReference>
<dbReference type="EMBL" id="BOVJ01000043">
    <property type="protein sequence ID" value="GIQ62814.1"/>
    <property type="molecule type" value="Genomic_DNA"/>
</dbReference>
<dbReference type="PANTHER" id="PTHR22572">
    <property type="entry name" value="SUGAR-1-PHOSPHATE GUANYL TRANSFERASE"/>
    <property type="match status" value="1"/>
</dbReference>
<dbReference type="CDD" id="cd04607">
    <property type="entry name" value="CBS_pair_NTP_transferase_assoc"/>
    <property type="match status" value="1"/>
</dbReference>
<evidence type="ECO:0000313" key="4">
    <source>
        <dbReference type="Proteomes" id="UP000680304"/>
    </source>
</evidence>
<organism evidence="3 4">
    <name type="scientific">Paenibacillus cisolokensis</name>
    <dbReference type="NCBI Taxonomy" id="1658519"/>
    <lineage>
        <taxon>Bacteria</taxon>
        <taxon>Bacillati</taxon>
        <taxon>Bacillota</taxon>
        <taxon>Bacilli</taxon>
        <taxon>Bacillales</taxon>
        <taxon>Paenibacillaceae</taxon>
        <taxon>Paenibacillus</taxon>
    </lineage>
</organism>
<dbReference type="SUPFAM" id="SSF53448">
    <property type="entry name" value="Nucleotide-diphospho-sugar transferases"/>
    <property type="match status" value="1"/>
</dbReference>
<dbReference type="Gene3D" id="3.90.550.10">
    <property type="entry name" value="Spore Coat Polysaccharide Biosynthesis Protein SpsA, Chain A"/>
    <property type="match status" value="1"/>
</dbReference>
<dbReference type="InterPro" id="IPR046342">
    <property type="entry name" value="CBS_dom_sf"/>
</dbReference>
<keyword evidence="1" id="KW-0129">CBS domain</keyword>
<reference evidence="3 4" key="1">
    <citation type="submission" date="2021-04" db="EMBL/GenBank/DDBJ databases">
        <title>Draft genome sequence of Paenibacillus cisolokensis, LC2-13A.</title>
        <authorList>
            <person name="Uke A."/>
            <person name="Chhe C."/>
            <person name="Baramee S."/>
            <person name="Kosugi A."/>
        </authorList>
    </citation>
    <scope>NUCLEOTIDE SEQUENCE [LARGE SCALE GENOMIC DNA]</scope>
    <source>
        <strain evidence="3 4">LC2-13A</strain>
    </source>
</reference>
<evidence type="ECO:0000259" key="2">
    <source>
        <dbReference type="PROSITE" id="PS51371"/>
    </source>
</evidence>
<dbReference type="Gene3D" id="3.10.580.10">
    <property type="entry name" value="CBS-domain"/>
    <property type="match status" value="1"/>
</dbReference>